<evidence type="ECO:0000259" key="9">
    <source>
        <dbReference type="PROSITE" id="PS50850"/>
    </source>
</evidence>
<dbReference type="PANTHER" id="PTHR23502:SF132">
    <property type="entry name" value="POLYAMINE TRANSPORTER 2-RELATED"/>
    <property type="match status" value="1"/>
</dbReference>
<dbReference type="PANTHER" id="PTHR23502">
    <property type="entry name" value="MAJOR FACILITATOR SUPERFAMILY"/>
    <property type="match status" value="1"/>
</dbReference>
<feature type="transmembrane region" description="Helical" evidence="8">
    <location>
        <begin position="365"/>
        <end position="383"/>
    </location>
</feature>
<feature type="transmembrane region" description="Helical" evidence="8">
    <location>
        <begin position="217"/>
        <end position="237"/>
    </location>
</feature>
<sequence length="389" mass="41378">MKSPVSFAMLALLASIIASTPLAIDMYLPAMPQMALELGTDIAVIQQSLSIYLAFYGVGMLLFGPLADHLGRRPLALFGLSGFALASLALSFCQDAHQLIALRAVQAFCGSAATVVVPGIIRALFKEHTAKGMSYVSMIMMLAPLIAPAIGSAVLWLGHWQHIFLLLALYALLILGCAWRYLPDPTPRLDGKLNLLAGYKVVFAQAQARPFIATSMFSSFAFFCFLTAVPFVYIQFYRVDEQSFSLLFALNVGALMLANFTNSRLVVRLGSPRMLLVGLTGAMIAASSLVTVNLCGLPLWSTVVCIAPLMGCLGLVATNADAIILMKFPQHSGSATAVIGTLRFGSGAVAGPLLALTYTGTPVPFASLMLCGVLAIACCQWWARALAKA</sequence>
<gene>
    <name evidence="10" type="ORF">ACFO3I_00290</name>
</gene>
<proteinExistence type="inferred from homology"/>
<dbReference type="Gene3D" id="1.20.1720.10">
    <property type="entry name" value="Multidrug resistance protein D"/>
    <property type="match status" value="1"/>
</dbReference>
<feature type="transmembrane region" description="Helical" evidence="8">
    <location>
        <begin position="163"/>
        <end position="182"/>
    </location>
</feature>
<organism evidence="10 11">
    <name type="scientific">Rheinheimera marina</name>
    <dbReference type="NCBI Taxonomy" id="1774958"/>
    <lineage>
        <taxon>Bacteria</taxon>
        <taxon>Pseudomonadati</taxon>
        <taxon>Pseudomonadota</taxon>
        <taxon>Gammaproteobacteria</taxon>
        <taxon>Chromatiales</taxon>
        <taxon>Chromatiaceae</taxon>
        <taxon>Rheinheimera</taxon>
    </lineage>
</organism>
<comment type="similarity">
    <text evidence="2 8">Belongs to the major facilitator superfamily. Bcr/CmlA family.</text>
</comment>
<protein>
    <recommendedName>
        <fullName evidence="8">Bcr/CflA family efflux transporter</fullName>
    </recommendedName>
</protein>
<feature type="transmembrane region" description="Helical" evidence="8">
    <location>
        <begin position="137"/>
        <end position="157"/>
    </location>
</feature>
<keyword evidence="7 8" id="KW-0472">Membrane</keyword>
<evidence type="ECO:0000256" key="4">
    <source>
        <dbReference type="ARBA" id="ARBA00022475"/>
    </source>
</evidence>
<evidence type="ECO:0000256" key="7">
    <source>
        <dbReference type="ARBA" id="ARBA00023136"/>
    </source>
</evidence>
<dbReference type="InterPro" id="IPR020846">
    <property type="entry name" value="MFS_dom"/>
</dbReference>
<evidence type="ECO:0000313" key="11">
    <source>
        <dbReference type="Proteomes" id="UP001595962"/>
    </source>
</evidence>
<dbReference type="RefSeq" id="WP_377330762.1">
    <property type="nucleotide sequence ID" value="NZ_JBHSGB010000001.1"/>
</dbReference>
<evidence type="ECO:0000256" key="1">
    <source>
        <dbReference type="ARBA" id="ARBA00004651"/>
    </source>
</evidence>
<feature type="transmembrane region" description="Helical" evidence="8">
    <location>
        <begin position="42"/>
        <end position="63"/>
    </location>
</feature>
<dbReference type="SUPFAM" id="SSF103473">
    <property type="entry name" value="MFS general substrate transporter"/>
    <property type="match status" value="1"/>
</dbReference>
<dbReference type="InterPro" id="IPR036259">
    <property type="entry name" value="MFS_trans_sf"/>
</dbReference>
<evidence type="ECO:0000256" key="2">
    <source>
        <dbReference type="ARBA" id="ARBA00006236"/>
    </source>
</evidence>
<evidence type="ECO:0000256" key="5">
    <source>
        <dbReference type="ARBA" id="ARBA00022692"/>
    </source>
</evidence>
<comment type="caution">
    <text evidence="10">The sequence shown here is derived from an EMBL/GenBank/DDBJ whole genome shotgun (WGS) entry which is preliminary data.</text>
</comment>
<feature type="transmembrane region" description="Helical" evidence="8">
    <location>
        <begin position="337"/>
        <end position="359"/>
    </location>
</feature>
<feature type="transmembrane region" description="Helical" evidence="8">
    <location>
        <begin position="274"/>
        <end position="294"/>
    </location>
</feature>
<evidence type="ECO:0000313" key="10">
    <source>
        <dbReference type="EMBL" id="MFC4653450.1"/>
    </source>
</evidence>
<dbReference type="Pfam" id="PF07690">
    <property type="entry name" value="MFS_1"/>
    <property type="match status" value="1"/>
</dbReference>
<evidence type="ECO:0000256" key="8">
    <source>
        <dbReference type="RuleBase" id="RU365088"/>
    </source>
</evidence>
<keyword evidence="4" id="KW-1003">Cell membrane</keyword>
<evidence type="ECO:0000256" key="3">
    <source>
        <dbReference type="ARBA" id="ARBA00022448"/>
    </source>
</evidence>
<evidence type="ECO:0000256" key="6">
    <source>
        <dbReference type="ARBA" id="ARBA00022989"/>
    </source>
</evidence>
<keyword evidence="6 8" id="KW-1133">Transmembrane helix</keyword>
<name>A0ABV9JIX8_9GAMM</name>
<comment type="subcellular location">
    <subcellularLocation>
        <location evidence="8">Cell inner membrane</location>
        <topology evidence="8">Multi-pass membrane protein</topology>
    </subcellularLocation>
    <subcellularLocation>
        <location evidence="1">Cell membrane</location>
        <topology evidence="1">Multi-pass membrane protein</topology>
    </subcellularLocation>
</comment>
<comment type="caution">
    <text evidence="8">Lacks conserved residue(s) required for the propagation of feature annotation.</text>
</comment>
<keyword evidence="5 8" id="KW-0812">Transmembrane</keyword>
<feature type="domain" description="Major facilitator superfamily (MFS) profile" evidence="9">
    <location>
        <begin position="7"/>
        <end position="389"/>
    </location>
</feature>
<dbReference type="InterPro" id="IPR011701">
    <property type="entry name" value="MFS"/>
</dbReference>
<keyword evidence="8" id="KW-0997">Cell inner membrane</keyword>
<accession>A0ABV9JIX8</accession>
<dbReference type="CDD" id="cd17320">
    <property type="entry name" value="MFS_MdfA_MDR_like"/>
    <property type="match status" value="1"/>
</dbReference>
<feature type="transmembrane region" description="Helical" evidence="8">
    <location>
        <begin position="104"/>
        <end position="125"/>
    </location>
</feature>
<feature type="transmembrane region" description="Helical" evidence="8">
    <location>
        <begin position="75"/>
        <end position="92"/>
    </location>
</feature>
<dbReference type="Proteomes" id="UP001595962">
    <property type="component" value="Unassembled WGS sequence"/>
</dbReference>
<keyword evidence="3 8" id="KW-0813">Transport</keyword>
<reference evidence="11" key="1">
    <citation type="journal article" date="2019" name="Int. J. Syst. Evol. Microbiol.">
        <title>The Global Catalogue of Microorganisms (GCM) 10K type strain sequencing project: providing services to taxonomists for standard genome sequencing and annotation.</title>
        <authorList>
            <consortium name="The Broad Institute Genomics Platform"/>
            <consortium name="The Broad Institute Genome Sequencing Center for Infectious Disease"/>
            <person name="Wu L."/>
            <person name="Ma J."/>
        </authorList>
    </citation>
    <scope>NUCLEOTIDE SEQUENCE [LARGE SCALE GENOMIC DNA]</scope>
    <source>
        <strain evidence="11">DT28</strain>
    </source>
</reference>
<dbReference type="InterPro" id="IPR004812">
    <property type="entry name" value="Efflux_drug-R_Bcr/CmlA"/>
</dbReference>
<keyword evidence="11" id="KW-1185">Reference proteome</keyword>
<feature type="transmembrane region" description="Helical" evidence="8">
    <location>
        <begin position="243"/>
        <end position="262"/>
    </location>
</feature>
<dbReference type="NCBIfam" id="TIGR00710">
    <property type="entry name" value="efflux_Bcr_CflA"/>
    <property type="match status" value="1"/>
</dbReference>
<feature type="transmembrane region" description="Helical" evidence="8">
    <location>
        <begin position="300"/>
        <end position="325"/>
    </location>
</feature>
<dbReference type="EMBL" id="JBHSGB010000001">
    <property type="protein sequence ID" value="MFC4653450.1"/>
    <property type="molecule type" value="Genomic_DNA"/>
</dbReference>
<dbReference type="PROSITE" id="PS50850">
    <property type="entry name" value="MFS"/>
    <property type="match status" value="1"/>
</dbReference>